<keyword evidence="4" id="KW-0689">Ribosomal protein</keyword>
<feature type="domain" description="Poly(A) RNA polymerase mitochondrial-like central palm" evidence="2">
    <location>
        <begin position="42"/>
        <end position="158"/>
    </location>
</feature>
<dbReference type="SUPFAM" id="SSF81301">
    <property type="entry name" value="Nucleotidyltransferase"/>
    <property type="match status" value="1"/>
</dbReference>
<gene>
    <name evidence="4" type="ORF">OLEA9_A070212</name>
</gene>
<dbReference type="PANTHER" id="PTHR45979">
    <property type="entry name" value="PAP/OAS1 SUBSTRATE-BINDING DOMAIN SUPERFAMILY"/>
    <property type="match status" value="1"/>
</dbReference>
<accession>A0A8S0VN18</accession>
<evidence type="ECO:0000313" key="5">
    <source>
        <dbReference type="Proteomes" id="UP000594638"/>
    </source>
</evidence>
<name>A0A8S0VN18_OLEEU</name>
<dbReference type="Gramene" id="OE9A070212T1">
    <property type="protein sequence ID" value="OE9A070212C1"/>
    <property type="gene ID" value="OE9A070212"/>
</dbReference>
<reference evidence="4 5" key="1">
    <citation type="submission" date="2019-12" db="EMBL/GenBank/DDBJ databases">
        <authorList>
            <person name="Alioto T."/>
            <person name="Alioto T."/>
            <person name="Gomez Garrido J."/>
        </authorList>
    </citation>
    <scope>NUCLEOTIDE SEQUENCE [LARGE SCALE GENOMIC DNA]</scope>
</reference>
<keyword evidence="4" id="KW-0687">Ribonucleoprotein</keyword>
<evidence type="ECO:0000259" key="3">
    <source>
        <dbReference type="Pfam" id="PF26180"/>
    </source>
</evidence>
<protein>
    <submittedName>
        <fullName evidence="4">60S ribosomal protein L18a</fullName>
    </submittedName>
</protein>
<feature type="domain" description="PAP/OAS1 substrate-binding-related" evidence="3">
    <location>
        <begin position="170"/>
        <end position="260"/>
    </location>
</feature>
<dbReference type="Pfam" id="PF22600">
    <property type="entry name" value="MTPAP-like_central"/>
    <property type="match status" value="1"/>
</dbReference>
<dbReference type="EMBL" id="CACTIH010010810">
    <property type="protein sequence ID" value="CAA3033538.1"/>
    <property type="molecule type" value="Genomic_DNA"/>
</dbReference>
<dbReference type="Proteomes" id="UP000594638">
    <property type="component" value="Unassembled WGS sequence"/>
</dbReference>
<keyword evidence="5" id="KW-1185">Reference proteome</keyword>
<dbReference type="InterPro" id="IPR054708">
    <property type="entry name" value="MTPAP-like_central"/>
</dbReference>
<dbReference type="InterPro" id="IPR058921">
    <property type="entry name" value="PAP/OAS1-rel"/>
</dbReference>
<comment type="caution">
    <text evidence="4">The sequence shown here is derived from an EMBL/GenBank/DDBJ whole genome shotgun (WGS) entry which is preliminary data.</text>
</comment>
<dbReference type="SUPFAM" id="SSF81631">
    <property type="entry name" value="PAP/OAS1 substrate-binding domain"/>
    <property type="match status" value="1"/>
</dbReference>
<dbReference type="Pfam" id="PF26180">
    <property type="entry name" value="PAP-OAS1"/>
    <property type="match status" value="1"/>
</dbReference>
<dbReference type="CDD" id="cd05402">
    <property type="entry name" value="NT_PAP_TUTase"/>
    <property type="match status" value="1"/>
</dbReference>
<evidence type="ECO:0000256" key="1">
    <source>
        <dbReference type="SAM" id="MobiDB-lite"/>
    </source>
</evidence>
<proteinExistence type="predicted"/>
<dbReference type="InterPro" id="IPR058920">
    <property type="entry name" value="PAP-OAS1-bd-rel"/>
</dbReference>
<evidence type="ECO:0000259" key="2">
    <source>
        <dbReference type="Pfam" id="PF22600"/>
    </source>
</evidence>
<organism evidence="4 5">
    <name type="scientific">Olea europaea subsp. europaea</name>
    <dbReference type="NCBI Taxonomy" id="158383"/>
    <lineage>
        <taxon>Eukaryota</taxon>
        <taxon>Viridiplantae</taxon>
        <taxon>Streptophyta</taxon>
        <taxon>Embryophyta</taxon>
        <taxon>Tracheophyta</taxon>
        <taxon>Spermatophyta</taxon>
        <taxon>Magnoliopsida</taxon>
        <taxon>eudicotyledons</taxon>
        <taxon>Gunneridae</taxon>
        <taxon>Pentapetalae</taxon>
        <taxon>asterids</taxon>
        <taxon>lamiids</taxon>
        <taxon>Lamiales</taxon>
        <taxon>Oleaceae</taxon>
        <taxon>Oleeae</taxon>
        <taxon>Olea</taxon>
    </lineage>
</organism>
<dbReference type="Gene3D" id="1.10.1410.10">
    <property type="match status" value="1"/>
</dbReference>
<dbReference type="GO" id="GO:0005840">
    <property type="term" value="C:ribosome"/>
    <property type="evidence" value="ECO:0007669"/>
    <property type="project" value="UniProtKB-KW"/>
</dbReference>
<feature type="region of interest" description="Disordered" evidence="1">
    <location>
        <begin position="1"/>
        <end position="26"/>
    </location>
</feature>
<dbReference type="Gene3D" id="3.30.460.10">
    <property type="entry name" value="Beta Polymerase, domain 2"/>
    <property type="match status" value="1"/>
</dbReference>
<dbReference type="PANTHER" id="PTHR45979:SF2">
    <property type="entry name" value="PAP_OAS1 SUBSTRATE-BINDING DOMAIN SUPERFAMILY"/>
    <property type="match status" value="1"/>
</dbReference>
<dbReference type="AlphaFoldDB" id="A0A8S0VN18"/>
<dbReference type="InterPro" id="IPR043519">
    <property type="entry name" value="NT_sf"/>
</dbReference>
<dbReference type="OrthoDB" id="273917at2759"/>
<evidence type="ECO:0000313" key="4">
    <source>
        <dbReference type="EMBL" id="CAA3033538.1"/>
    </source>
</evidence>
<sequence length="263" mass="29430">MGDYPEPNGGRAAAVSPPFTSPANSSALEIGREHWARAEKAAEKIICDVHPTSVSEQRRRDIIDYVQRLIGNSLGVEVIPYGSVPLKTYLPDGDIDLSAFGRENIEDLKHVVEGEEENRAGTFVVKDVQVINAEVKIVKCIVQNIVVDISFNQIGGLSTLCFLEKVDRLIGEDHLFKRSVILIKAWCFYESRILGAHHGLISTYALETMVLYIFHHFHSTLNGPLAVLYKFLDYFSKFDWENYCISLNGPVRISSLPAILKPL</sequence>